<proteinExistence type="predicted"/>
<dbReference type="RefSeq" id="WP_079728253.1">
    <property type="nucleotide sequence ID" value="NZ_FUZP01000002.1"/>
</dbReference>
<dbReference type="GO" id="GO:0004658">
    <property type="term" value="F:propionyl-CoA carboxylase activity"/>
    <property type="evidence" value="ECO:0007669"/>
    <property type="project" value="InterPro"/>
</dbReference>
<feature type="region of interest" description="Disordered" evidence="1">
    <location>
        <begin position="1"/>
        <end position="20"/>
    </location>
</feature>
<protein>
    <submittedName>
        <fullName evidence="2">Acyl-CoA carboxylase epsilon subunit</fullName>
    </submittedName>
</protein>
<sequence length="88" mass="8944">MSAAPAENSADAPPTPAAASPAFRVVSGAPSDVELAAVTAVLLATLQARANAAAAAPRPVRVTAWQRSQRGLRRPHVPGPGHWRGFSG</sequence>
<dbReference type="EMBL" id="FUZP01000002">
    <property type="protein sequence ID" value="SKC62634.1"/>
    <property type="molecule type" value="Genomic_DNA"/>
</dbReference>
<reference evidence="2 3" key="1">
    <citation type="submission" date="2017-02" db="EMBL/GenBank/DDBJ databases">
        <authorList>
            <person name="Peterson S.W."/>
        </authorList>
    </citation>
    <scope>NUCLEOTIDE SEQUENCE [LARGE SCALE GENOMIC DNA]</scope>
    <source>
        <strain evidence="2 3">VKM Ac-2059</strain>
    </source>
</reference>
<evidence type="ECO:0000313" key="3">
    <source>
        <dbReference type="Proteomes" id="UP000190857"/>
    </source>
</evidence>
<dbReference type="STRING" id="123320.SAMN06309945_2199"/>
<dbReference type="AlphaFoldDB" id="A0A1T5KG09"/>
<dbReference type="Proteomes" id="UP000190857">
    <property type="component" value="Unassembled WGS sequence"/>
</dbReference>
<organism evidence="2 3">
    <name type="scientific">Okibacterium fritillariae</name>
    <dbReference type="NCBI Taxonomy" id="123320"/>
    <lineage>
        <taxon>Bacteria</taxon>
        <taxon>Bacillati</taxon>
        <taxon>Actinomycetota</taxon>
        <taxon>Actinomycetes</taxon>
        <taxon>Micrococcales</taxon>
        <taxon>Microbacteriaceae</taxon>
        <taxon>Okibacterium</taxon>
    </lineage>
</organism>
<evidence type="ECO:0000313" key="2">
    <source>
        <dbReference type="EMBL" id="SKC62634.1"/>
    </source>
</evidence>
<feature type="region of interest" description="Disordered" evidence="1">
    <location>
        <begin position="65"/>
        <end position="88"/>
    </location>
</feature>
<name>A0A1T5KG09_9MICO</name>
<gene>
    <name evidence="2" type="ORF">SAMN06309945_2199</name>
</gene>
<dbReference type="Pfam" id="PF13822">
    <property type="entry name" value="ACC_epsilon"/>
    <property type="match status" value="1"/>
</dbReference>
<evidence type="ECO:0000256" key="1">
    <source>
        <dbReference type="SAM" id="MobiDB-lite"/>
    </source>
</evidence>
<accession>A0A1T5KG09</accession>
<dbReference type="InterPro" id="IPR032716">
    <property type="entry name" value="ACC_epsilon"/>
</dbReference>
<keyword evidence="3" id="KW-1185">Reference proteome</keyword>
<dbReference type="GO" id="GO:0003989">
    <property type="term" value="F:acetyl-CoA carboxylase activity"/>
    <property type="evidence" value="ECO:0007669"/>
    <property type="project" value="InterPro"/>
</dbReference>